<dbReference type="Proteomes" id="UP000716291">
    <property type="component" value="Unassembled WGS sequence"/>
</dbReference>
<dbReference type="GO" id="GO:0005730">
    <property type="term" value="C:nucleolus"/>
    <property type="evidence" value="ECO:0007669"/>
    <property type="project" value="UniProtKB-SubCell"/>
</dbReference>
<dbReference type="GO" id="GO:0000428">
    <property type="term" value="C:DNA-directed RNA polymerase complex"/>
    <property type="evidence" value="ECO:0007669"/>
    <property type="project" value="UniProtKB-KW"/>
</dbReference>
<evidence type="ECO:0000256" key="4">
    <source>
        <dbReference type="ARBA" id="ARBA00023163"/>
    </source>
</evidence>
<name>A0A9P6XB44_RHIOR</name>
<proteinExistence type="inferred from homology"/>
<gene>
    <name evidence="6" type="ORF">G6F64_005219</name>
</gene>
<dbReference type="AlphaFoldDB" id="A0A9P6XB44"/>
<accession>A0A9P6XB44</accession>
<comment type="subcellular location">
    <subcellularLocation>
        <location evidence="1">Nucleus</location>
        <location evidence="1">Nucleolus</location>
    </subcellularLocation>
</comment>
<evidence type="ECO:0000256" key="1">
    <source>
        <dbReference type="ARBA" id="ARBA00004604"/>
    </source>
</evidence>
<keyword evidence="7" id="KW-1185">Reference proteome</keyword>
<comment type="similarity">
    <text evidence="2">Belongs to the eukaryotic RPA49/POLR1E RNA polymerase subunit family.</text>
</comment>
<evidence type="ECO:0008006" key="8">
    <source>
        <dbReference type="Google" id="ProtNLM"/>
    </source>
</evidence>
<evidence type="ECO:0000256" key="5">
    <source>
        <dbReference type="ARBA" id="ARBA00023242"/>
    </source>
</evidence>
<keyword evidence="4" id="KW-0804">Transcription</keyword>
<dbReference type="GO" id="GO:0006351">
    <property type="term" value="P:DNA-templated transcription"/>
    <property type="evidence" value="ECO:0007669"/>
    <property type="project" value="InterPro"/>
</dbReference>
<organism evidence="6 7">
    <name type="scientific">Rhizopus oryzae</name>
    <name type="common">Mucormycosis agent</name>
    <name type="synonym">Rhizopus arrhizus var. delemar</name>
    <dbReference type="NCBI Taxonomy" id="64495"/>
    <lineage>
        <taxon>Eukaryota</taxon>
        <taxon>Fungi</taxon>
        <taxon>Fungi incertae sedis</taxon>
        <taxon>Mucoromycota</taxon>
        <taxon>Mucoromycotina</taxon>
        <taxon>Mucoromycetes</taxon>
        <taxon>Mucorales</taxon>
        <taxon>Mucorineae</taxon>
        <taxon>Rhizopodaceae</taxon>
        <taxon>Rhizopus</taxon>
    </lineage>
</organism>
<comment type="caution">
    <text evidence="6">The sequence shown here is derived from an EMBL/GenBank/DDBJ whole genome shotgun (WGS) entry which is preliminary data.</text>
</comment>
<protein>
    <recommendedName>
        <fullName evidence="8">RNA polymerase I associated factor, A49-like protein</fullName>
    </recommendedName>
</protein>
<evidence type="ECO:0000313" key="7">
    <source>
        <dbReference type="Proteomes" id="UP000716291"/>
    </source>
</evidence>
<dbReference type="PANTHER" id="PTHR14440">
    <property type="entry name" value="DNA-DIRECTED RNA POLYMERASE I SUBUNIT RPA49"/>
    <property type="match status" value="1"/>
</dbReference>
<dbReference type="EMBL" id="JAANQT010000621">
    <property type="protein sequence ID" value="KAG1309563.1"/>
    <property type="molecule type" value="Genomic_DNA"/>
</dbReference>
<dbReference type="Pfam" id="PF06870">
    <property type="entry name" value="RNA_pol_I_A49"/>
    <property type="match status" value="1"/>
</dbReference>
<keyword evidence="5" id="KW-0539">Nucleus</keyword>
<dbReference type="OrthoDB" id="532500at2759"/>
<sequence length="410" mass="45526">MGKRKHSEEQSSRHVKIVVAEKQTQVEPPYLVTFPGTKPSSDLTFTPYQREDATGDKASQRHVFGETDKVCFTGSNFGSNALESHCKYIVGVYSKKENTLNITNSPIMRLSRSVKALQNETSASSNAARGQAARAALGQAFGTAKAKKQLNSDERNLVTGEQLSDELSNLHAEIGKATVNVPKKQEMMKSMANALPIPSHNLDAESPEEAYDLSSIVTDEELNSLNPKELLKETSLDGVKSHLAYRDSKFINDRLMAIIAASGKKDRKRVRTLMYINILMAYFVRVRSSDLKDRRKVEAALKNPSSAILDGLAERYTESNTRTPVMSDKILLYMFTLILSVSGYNVVMDQLGKDLLLKPVKMTSLFRTLGCKVDKATVEECREIKMKSAKKATLVTPLKFPEVRTGGPRR</sequence>
<dbReference type="GO" id="GO:0003677">
    <property type="term" value="F:DNA binding"/>
    <property type="evidence" value="ECO:0007669"/>
    <property type="project" value="InterPro"/>
</dbReference>
<dbReference type="InterPro" id="IPR009668">
    <property type="entry name" value="RNA_pol-assoc_fac_A49-like"/>
</dbReference>
<keyword evidence="3" id="KW-0240">DNA-directed RNA polymerase</keyword>
<evidence type="ECO:0000256" key="2">
    <source>
        <dbReference type="ARBA" id="ARBA00009430"/>
    </source>
</evidence>
<evidence type="ECO:0000313" key="6">
    <source>
        <dbReference type="EMBL" id="KAG1309563.1"/>
    </source>
</evidence>
<reference evidence="6" key="1">
    <citation type="journal article" date="2020" name="Microb. Genom.">
        <title>Genetic diversity of clinical and environmental Mucorales isolates obtained from an investigation of mucormycosis cases among solid organ transplant recipients.</title>
        <authorList>
            <person name="Nguyen M.H."/>
            <person name="Kaul D."/>
            <person name="Muto C."/>
            <person name="Cheng S.J."/>
            <person name="Richter R.A."/>
            <person name="Bruno V.M."/>
            <person name="Liu G."/>
            <person name="Beyhan S."/>
            <person name="Sundermann A.J."/>
            <person name="Mounaud S."/>
            <person name="Pasculle A.W."/>
            <person name="Nierman W.C."/>
            <person name="Driscoll E."/>
            <person name="Cumbie R."/>
            <person name="Clancy C.J."/>
            <person name="Dupont C.L."/>
        </authorList>
    </citation>
    <scope>NUCLEOTIDE SEQUENCE</scope>
    <source>
        <strain evidence="6">GL11</strain>
    </source>
</reference>
<evidence type="ECO:0000256" key="3">
    <source>
        <dbReference type="ARBA" id="ARBA00022478"/>
    </source>
</evidence>